<evidence type="ECO:0000256" key="3">
    <source>
        <dbReference type="ARBA" id="ARBA00023163"/>
    </source>
</evidence>
<keyword evidence="1" id="KW-0805">Transcription regulation</keyword>
<evidence type="ECO:0000313" key="5">
    <source>
        <dbReference type="EMBL" id="GES33961.1"/>
    </source>
</evidence>
<dbReference type="InterPro" id="IPR036388">
    <property type="entry name" value="WH-like_DNA-bd_sf"/>
</dbReference>
<reference evidence="5 6" key="1">
    <citation type="submission" date="2019-10" db="EMBL/GenBank/DDBJ databases">
        <title>Whole genome shotgun sequence of Streptomyces angustmyceticus NBRC 3934.</title>
        <authorList>
            <person name="Hosoyama A."/>
            <person name="Ichikawa N."/>
            <person name="Kimura A."/>
            <person name="Kitahashi Y."/>
            <person name="Komaki H."/>
            <person name="Uohara A."/>
        </authorList>
    </citation>
    <scope>NUCLEOTIDE SEQUENCE [LARGE SCALE GENOMIC DNA]</scope>
    <source>
        <strain evidence="5 6">NBRC 3934</strain>
    </source>
</reference>
<evidence type="ECO:0000256" key="2">
    <source>
        <dbReference type="ARBA" id="ARBA00023125"/>
    </source>
</evidence>
<dbReference type="SUPFAM" id="SSF46894">
    <property type="entry name" value="C-terminal effector domain of the bipartite response regulators"/>
    <property type="match status" value="1"/>
</dbReference>
<dbReference type="PROSITE" id="PS50043">
    <property type="entry name" value="HTH_LUXR_2"/>
    <property type="match status" value="1"/>
</dbReference>
<dbReference type="Pfam" id="PF00196">
    <property type="entry name" value="GerE"/>
    <property type="match status" value="1"/>
</dbReference>
<dbReference type="CDD" id="cd06170">
    <property type="entry name" value="LuxR_C_like"/>
    <property type="match status" value="1"/>
</dbReference>
<dbReference type="Gene3D" id="1.10.10.10">
    <property type="entry name" value="Winged helix-like DNA-binding domain superfamily/Winged helix DNA-binding domain"/>
    <property type="match status" value="1"/>
</dbReference>
<evidence type="ECO:0000256" key="1">
    <source>
        <dbReference type="ARBA" id="ARBA00023015"/>
    </source>
</evidence>
<dbReference type="PANTHER" id="PTHR44688">
    <property type="entry name" value="DNA-BINDING TRANSCRIPTIONAL ACTIVATOR DEVR_DOSR"/>
    <property type="match status" value="1"/>
</dbReference>
<dbReference type="InterPro" id="IPR016032">
    <property type="entry name" value="Sig_transdc_resp-reg_C-effctor"/>
</dbReference>
<gene>
    <name evidence="5" type="ORF">San01_64490</name>
</gene>
<sequence>MARLAITLRQNSEAERSIAAAERSAALSGNHHHQAVLELLRAALNWNRGRVSTALEQAQAVLAAPEETSKSWKPYARVLLALGALRRADLGTAGAYVRQAAMDWALGNTYGPACAWMVVQTTEAEHGAEAAAPLVEQVISPGQDRERLLLADPAAAAWLTRFMVRRDGRSAEEIAVTARALATRSGNMPALEAAARHAEGLVRRSAADLLFAADHHPDPWAAASAREDLGVLLAAQGASQQAITVLEHAATGYFTAQSPRDVARLKRRLHRLGRTRDQADRPEEPGTGILGLTKTETAVAELVALGLSNAQAAQRLFISRHTVAHHLRSIFKKLRISSRVELARTWMESCR</sequence>
<keyword evidence="6" id="KW-1185">Reference proteome</keyword>
<dbReference type="PANTHER" id="PTHR44688:SF16">
    <property type="entry name" value="DNA-BINDING TRANSCRIPTIONAL ACTIVATOR DEVR_DOSR"/>
    <property type="match status" value="1"/>
</dbReference>
<dbReference type="PRINTS" id="PR00038">
    <property type="entry name" value="HTHLUXR"/>
</dbReference>
<evidence type="ECO:0000313" key="6">
    <source>
        <dbReference type="Proteomes" id="UP000325598"/>
    </source>
</evidence>
<name>A0A5J4LPJ0_9ACTN</name>
<evidence type="ECO:0000259" key="4">
    <source>
        <dbReference type="PROSITE" id="PS50043"/>
    </source>
</evidence>
<comment type="caution">
    <text evidence="5">The sequence shown here is derived from an EMBL/GenBank/DDBJ whole genome shotgun (WGS) entry which is preliminary data.</text>
</comment>
<dbReference type="GeneID" id="96755891"/>
<proteinExistence type="predicted"/>
<dbReference type="SMART" id="SM00421">
    <property type="entry name" value="HTH_LUXR"/>
    <property type="match status" value="1"/>
</dbReference>
<dbReference type="GO" id="GO:0006355">
    <property type="term" value="P:regulation of DNA-templated transcription"/>
    <property type="evidence" value="ECO:0007669"/>
    <property type="project" value="InterPro"/>
</dbReference>
<dbReference type="AlphaFoldDB" id="A0A5J4LPJ0"/>
<feature type="domain" description="HTH luxR-type" evidence="4">
    <location>
        <begin position="285"/>
        <end position="351"/>
    </location>
</feature>
<dbReference type="InterPro" id="IPR000792">
    <property type="entry name" value="Tscrpt_reg_LuxR_C"/>
</dbReference>
<protein>
    <submittedName>
        <fullName evidence="5">Helix-turn-helix transcriptional regulator</fullName>
    </submittedName>
</protein>
<accession>A0A5J4LPJ0</accession>
<dbReference type="GO" id="GO:0003677">
    <property type="term" value="F:DNA binding"/>
    <property type="evidence" value="ECO:0007669"/>
    <property type="project" value="UniProtKB-KW"/>
</dbReference>
<keyword evidence="2" id="KW-0238">DNA-binding</keyword>
<dbReference type="RefSeq" id="WP_158101087.1">
    <property type="nucleotide sequence ID" value="NZ_BLAG01000023.1"/>
</dbReference>
<keyword evidence="3" id="KW-0804">Transcription</keyword>
<organism evidence="5 6">
    <name type="scientific">Streptomyces angustmyceticus</name>
    <dbReference type="NCBI Taxonomy" id="285578"/>
    <lineage>
        <taxon>Bacteria</taxon>
        <taxon>Bacillati</taxon>
        <taxon>Actinomycetota</taxon>
        <taxon>Actinomycetes</taxon>
        <taxon>Kitasatosporales</taxon>
        <taxon>Streptomycetaceae</taxon>
        <taxon>Streptomyces</taxon>
    </lineage>
</organism>
<dbReference type="EMBL" id="BLAG01000023">
    <property type="protein sequence ID" value="GES33961.1"/>
    <property type="molecule type" value="Genomic_DNA"/>
</dbReference>
<dbReference type="Proteomes" id="UP000325598">
    <property type="component" value="Unassembled WGS sequence"/>
</dbReference>